<dbReference type="PANTHER" id="PTHR23537">
    <property type="match status" value="1"/>
</dbReference>
<feature type="transmembrane region" description="Helical" evidence="1">
    <location>
        <begin position="255"/>
        <end position="275"/>
    </location>
</feature>
<feature type="transmembrane region" description="Helical" evidence="1">
    <location>
        <begin position="87"/>
        <end position="106"/>
    </location>
</feature>
<dbReference type="Proteomes" id="UP000706525">
    <property type="component" value="Unassembled WGS sequence"/>
</dbReference>
<evidence type="ECO:0008006" key="4">
    <source>
        <dbReference type="Google" id="ProtNLM"/>
    </source>
</evidence>
<feature type="transmembrane region" description="Helical" evidence="1">
    <location>
        <begin position="311"/>
        <end position="330"/>
    </location>
</feature>
<dbReference type="CDD" id="cd06180">
    <property type="entry name" value="MFS_YjiJ"/>
    <property type="match status" value="1"/>
</dbReference>
<dbReference type="InterPro" id="IPR010645">
    <property type="entry name" value="MFS_4"/>
</dbReference>
<dbReference type="RefSeq" id="WP_223989356.1">
    <property type="nucleotide sequence ID" value="NZ_CAJZAG010000005.1"/>
</dbReference>
<evidence type="ECO:0000256" key="1">
    <source>
        <dbReference type="SAM" id="Phobius"/>
    </source>
</evidence>
<dbReference type="Gene3D" id="1.20.1250.20">
    <property type="entry name" value="MFS general substrate transporter like domains"/>
    <property type="match status" value="2"/>
</dbReference>
<feature type="transmembrane region" description="Helical" evidence="1">
    <location>
        <begin position="342"/>
        <end position="359"/>
    </location>
</feature>
<dbReference type="Pfam" id="PF06779">
    <property type="entry name" value="MFS_4"/>
    <property type="match status" value="1"/>
</dbReference>
<feature type="transmembrane region" description="Helical" evidence="1">
    <location>
        <begin position="146"/>
        <end position="170"/>
    </location>
</feature>
<keyword evidence="1" id="KW-1133">Transmembrane helix</keyword>
<feature type="transmembrane region" description="Helical" evidence="1">
    <location>
        <begin position="371"/>
        <end position="392"/>
    </location>
</feature>
<dbReference type="PANTHER" id="PTHR23537:SF1">
    <property type="entry name" value="SUGAR TRANSPORTER"/>
    <property type="match status" value="1"/>
</dbReference>
<name>A0ABN7YJS2_9BURK</name>
<protein>
    <recommendedName>
        <fullName evidence="4">YbfB/YjiJ family MFS transporter</fullName>
    </recommendedName>
</protein>
<comment type="caution">
    <text evidence="2">The sequence shown here is derived from an EMBL/GenBank/DDBJ whole genome shotgun (WGS) entry which is preliminary data.</text>
</comment>
<feature type="transmembrane region" description="Helical" evidence="1">
    <location>
        <begin position="223"/>
        <end position="243"/>
    </location>
</feature>
<proteinExistence type="predicted"/>
<gene>
    <name evidence="2" type="ORF">LMG32289_02932</name>
</gene>
<feature type="transmembrane region" description="Helical" evidence="1">
    <location>
        <begin position="176"/>
        <end position="196"/>
    </location>
</feature>
<feature type="transmembrane region" description="Helical" evidence="1">
    <location>
        <begin position="61"/>
        <end position="80"/>
    </location>
</feature>
<evidence type="ECO:0000313" key="2">
    <source>
        <dbReference type="EMBL" id="CAG9173663.1"/>
    </source>
</evidence>
<evidence type="ECO:0000313" key="3">
    <source>
        <dbReference type="Proteomes" id="UP000706525"/>
    </source>
</evidence>
<accession>A0ABN7YJS2</accession>
<keyword evidence="1" id="KW-0812">Transmembrane</keyword>
<feature type="transmembrane region" description="Helical" evidence="1">
    <location>
        <begin position="287"/>
        <end position="305"/>
    </location>
</feature>
<keyword evidence="1" id="KW-0472">Membrane</keyword>
<dbReference type="InterPro" id="IPR036259">
    <property type="entry name" value="MFS_trans_sf"/>
</dbReference>
<feature type="transmembrane region" description="Helical" evidence="1">
    <location>
        <begin position="112"/>
        <end position="134"/>
    </location>
</feature>
<feature type="transmembrane region" description="Helical" evidence="1">
    <location>
        <begin position="20"/>
        <end position="41"/>
    </location>
</feature>
<dbReference type="EMBL" id="CAJZAG010000005">
    <property type="protein sequence ID" value="CAG9173663.1"/>
    <property type="molecule type" value="Genomic_DNA"/>
</dbReference>
<dbReference type="SUPFAM" id="SSF103473">
    <property type="entry name" value="MFS general substrate transporter"/>
    <property type="match status" value="1"/>
</dbReference>
<keyword evidence="3" id="KW-1185">Reference proteome</keyword>
<sequence length="405" mass="42206">MSLVAAANDPEKLSSATSPWTVAITGLVCLVVSLGIGRFAFTPLLPMMLHDGTVTLAQGGALATANYIGYLVGSLLGLVWRVDSARAARFALVLTVLLTLAMALPGTLAIWMVWRALAGVASALVMIHATTWCMQRLAGLGRSNMIGLMFCGTGIGIVLTGAPAVAMAAMQWSARQGWACFAVIGALLVAAIWRVLTPRPAVAASTAQSTSAPPLSWRAPRTVALTVAYGLAGFGYIITATFLPVIARQALPQSLWAHLFWPLFGVGVTIGAALVTRVGTQRDNWRLLTALYIMQATGVALAASWQSVTGLALSSLLVGLPFTALIALSMREAHRLAGPRSPQLISLMTATYAIGQIAGPPLAATTITHTGSFGLSLTIAAGALAVGAAICWRTRPRTCPRPADR</sequence>
<reference evidence="2 3" key="1">
    <citation type="submission" date="2021-08" db="EMBL/GenBank/DDBJ databases">
        <authorList>
            <person name="Peeters C."/>
        </authorList>
    </citation>
    <scope>NUCLEOTIDE SEQUENCE [LARGE SCALE GENOMIC DNA]</scope>
    <source>
        <strain evidence="2 3">LMG 32289</strain>
    </source>
</reference>
<organism evidence="2 3">
    <name type="scientific">Cupriavidus pampae</name>
    <dbReference type="NCBI Taxonomy" id="659251"/>
    <lineage>
        <taxon>Bacteria</taxon>
        <taxon>Pseudomonadati</taxon>
        <taxon>Pseudomonadota</taxon>
        <taxon>Betaproteobacteria</taxon>
        <taxon>Burkholderiales</taxon>
        <taxon>Burkholderiaceae</taxon>
        <taxon>Cupriavidus</taxon>
    </lineage>
</organism>